<comment type="caution">
    <text evidence="1">The sequence shown here is derived from an EMBL/GenBank/DDBJ whole genome shotgun (WGS) entry which is preliminary data.</text>
</comment>
<evidence type="ECO:0000313" key="2">
    <source>
        <dbReference type="Proteomes" id="UP000776983"/>
    </source>
</evidence>
<protein>
    <submittedName>
        <fullName evidence="1">Uncharacterized protein</fullName>
    </submittedName>
</protein>
<dbReference type="Proteomes" id="UP000776983">
    <property type="component" value="Unassembled WGS sequence"/>
</dbReference>
<gene>
    <name evidence="1" type="ORF">H0484_00940</name>
</gene>
<evidence type="ECO:0000313" key="1">
    <source>
        <dbReference type="EMBL" id="MCB5362326.1"/>
    </source>
</evidence>
<sequence length="192" mass="23046">MVKWFDLLDALKKIEIRDVMNRRLRPEVRVEPKLVRSKQFDKTRKAEWRRAPYASITNVGQVTLEKWQFEMDLPYEIIRNSDHPERFESQDPMAHLDWVDAHRGVVSLVHDDNKHLALRIHSGDPDVEQNRRLLHPGQTLILVDPERPPFIVVELDHSIWRKINGRSIFWRLFLHNSQPIKGEWIFDEWCDF</sequence>
<accession>A0ABS8C8H6</accession>
<dbReference type="RefSeq" id="WP_226952560.1">
    <property type="nucleotide sequence ID" value="NZ_JACDXW010000001.1"/>
</dbReference>
<name>A0ABS8C8H6_9BURK</name>
<keyword evidence="2" id="KW-1185">Reference proteome</keyword>
<proteinExistence type="predicted"/>
<organism evidence="1 2">
    <name type="scientific">Mesopusillimonas faecipullorum</name>
    <dbReference type="NCBI Taxonomy" id="2755040"/>
    <lineage>
        <taxon>Bacteria</taxon>
        <taxon>Pseudomonadati</taxon>
        <taxon>Pseudomonadota</taxon>
        <taxon>Betaproteobacteria</taxon>
        <taxon>Burkholderiales</taxon>
        <taxon>Alcaligenaceae</taxon>
        <taxon>Mesopusillimonas</taxon>
    </lineage>
</organism>
<reference evidence="1 2" key="1">
    <citation type="submission" date="2020-07" db="EMBL/GenBank/DDBJ databases">
        <title>Pusillimonas sp. nov., isolated from poultry manure in Taiwan.</title>
        <authorList>
            <person name="Lin S.-Y."/>
            <person name="Tang Y.-S."/>
            <person name="Young C.-C."/>
        </authorList>
    </citation>
    <scope>NUCLEOTIDE SEQUENCE [LARGE SCALE GENOMIC DNA]</scope>
    <source>
        <strain evidence="1 2">CC-YST705</strain>
    </source>
</reference>
<dbReference type="EMBL" id="JACDXW010000001">
    <property type="protein sequence ID" value="MCB5362326.1"/>
    <property type="molecule type" value="Genomic_DNA"/>
</dbReference>